<evidence type="ECO:0000256" key="1">
    <source>
        <dbReference type="SAM" id="SignalP"/>
    </source>
</evidence>
<organism evidence="2 3">
    <name type="scientific">Elysia crispata</name>
    <name type="common">lettuce slug</name>
    <dbReference type="NCBI Taxonomy" id="231223"/>
    <lineage>
        <taxon>Eukaryota</taxon>
        <taxon>Metazoa</taxon>
        <taxon>Spiralia</taxon>
        <taxon>Lophotrochozoa</taxon>
        <taxon>Mollusca</taxon>
        <taxon>Gastropoda</taxon>
        <taxon>Heterobranchia</taxon>
        <taxon>Euthyneura</taxon>
        <taxon>Panpulmonata</taxon>
        <taxon>Sacoglossa</taxon>
        <taxon>Placobranchoidea</taxon>
        <taxon>Plakobranchidae</taxon>
        <taxon>Elysia</taxon>
    </lineage>
</organism>
<evidence type="ECO:0000313" key="2">
    <source>
        <dbReference type="EMBL" id="KAK3737678.1"/>
    </source>
</evidence>
<keyword evidence="3" id="KW-1185">Reference proteome</keyword>
<dbReference type="AlphaFoldDB" id="A0AAE0Y9C5"/>
<reference evidence="2" key="1">
    <citation type="journal article" date="2023" name="G3 (Bethesda)">
        <title>A reference genome for the long-term kleptoplast-retaining sea slug Elysia crispata morphotype clarki.</title>
        <authorList>
            <person name="Eastman K.E."/>
            <person name="Pendleton A.L."/>
            <person name="Shaikh M.A."/>
            <person name="Suttiyut T."/>
            <person name="Ogas R."/>
            <person name="Tomko P."/>
            <person name="Gavelis G."/>
            <person name="Widhalm J.R."/>
            <person name="Wisecaver J.H."/>
        </authorList>
    </citation>
    <scope>NUCLEOTIDE SEQUENCE</scope>
    <source>
        <strain evidence="2">ECLA1</strain>
    </source>
</reference>
<keyword evidence="1" id="KW-0732">Signal</keyword>
<feature type="chain" id="PRO_5042038729" evidence="1">
    <location>
        <begin position="21"/>
        <end position="172"/>
    </location>
</feature>
<evidence type="ECO:0000313" key="3">
    <source>
        <dbReference type="Proteomes" id="UP001283361"/>
    </source>
</evidence>
<dbReference type="EMBL" id="JAWDGP010006631">
    <property type="protein sequence ID" value="KAK3737678.1"/>
    <property type="molecule type" value="Genomic_DNA"/>
</dbReference>
<sequence length="172" mass="19691">MGVSLFIALVIVLDSDETLCQRRKWSKNWLLQRGTYRHATHLKELRISEPEDFRNFLQMDAQSSDELLGLVELLMRKKDTVTRSSISPSERLSITLRGHRASVWFLLLCNRCTDREISVRRRGRGLEHCSLNLSSSTELGTKRQNQLIVFALTAKEATCCDLETKSSSAPEH</sequence>
<comment type="caution">
    <text evidence="2">The sequence shown here is derived from an EMBL/GenBank/DDBJ whole genome shotgun (WGS) entry which is preliminary data.</text>
</comment>
<gene>
    <name evidence="2" type="ORF">RRG08_066365</name>
</gene>
<accession>A0AAE0Y9C5</accession>
<feature type="signal peptide" evidence="1">
    <location>
        <begin position="1"/>
        <end position="20"/>
    </location>
</feature>
<name>A0AAE0Y9C5_9GAST</name>
<protein>
    <submittedName>
        <fullName evidence="2">Uncharacterized protein</fullName>
    </submittedName>
</protein>
<dbReference type="Proteomes" id="UP001283361">
    <property type="component" value="Unassembled WGS sequence"/>
</dbReference>
<proteinExistence type="predicted"/>